<keyword evidence="10 12" id="KW-0472">Membrane</keyword>
<evidence type="ECO:0000256" key="8">
    <source>
        <dbReference type="ARBA" id="ARBA00022989"/>
    </source>
</evidence>
<evidence type="ECO:0000256" key="3">
    <source>
        <dbReference type="ARBA" id="ARBA00012438"/>
    </source>
</evidence>
<evidence type="ECO:0000256" key="9">
    <source>
        <dbReference type="ARBA" id="ARBA00023012"/>
    </source>
</evidence>
<feature type="region of interest" description="Disordered" evidence="11">
    <location>
        <begin position="462"/>
        <end position="488"/>
    </location>
</feature>
<sequence length="488" mass="53798">MPHRATRLPHIKILWQRAWRYRSAGLGFSLAYGFVFAISAAVFLTFLWWNTTGTLAREVGQAVEADAQSLTDRLDQNGVPALIQAIQDRLDQDVEDESLYLLMAPDGTRLAGNLHAWPKPVRNDERFYIIKISRDGRTASAQLHAYRLPNNLHLLIGRDVRGRDMLRRVLTETFLWSWVMVTALAIGGGLVVRGIFSRILTSIAQTTAAIAHGDMRQRMPMVGNEVDLVAQTVNKMLDRITRLMEGVKQVSNSIAHDLRTPITRARNRLEDASLHAKTNEEMHDAIDRAVADLDHITSVFDALMRIAQIEAGARRAAFETGDLVKPLHDIAELYEATAEDAGLHLAQDLPPRLMFYGDSRLIQQGVANLIDNAIKFSPPDTTITLRASLSGDLVRISVTDQGAGMAQEDLARASERFFRADQARNTPGAGLGLSLVQAVAQLHGGTFSLEPLQRGLRAVISLPSNSNEKPPAPQQITEASPSAHDADI</sequence>
<dbReference type="SUPFAM" id="SSF55874">
    <property type="entry name" value="ATPase domain of HSP90 chaperone/DNA topoisomerase II/histidine kinase"/>
    <property type="match status" value="1"/>
</dbReference>
<keyword evidence="6 12" id="KW-0812">Transmembrane</keyword>
<protein>
    <recommendedName>
        <fullName evidence="3">histidine kinase</fullName>
        <ecNumber evidence="3">2.7.13.3</ecNumber>
    </recommendedName>
</protein>
<feature type="transmembrane region" description="Helical" evidence="12">
    <location>
        <begin position="21"/>
        <end position="49"/>
    </location>
</feature>
<evidence type="ECO:0000256" key="12">
    <source>
        <dbReference type="SAM" id="Phobius"/>
    </source>
</evidence>
<dbReference type="Pfam" id="PF02518">
    <property type="entry name" value="HATPase_c"/>
    <property type="match status" value="1"/>
</dbReference>
<dbReference type="AlphaFoldDB" id="A0A1D8UVT3"/>
<dbReference type="InterPro" id="IPR036890">
    <property type="entry name" value="HATPase_C_sf"/>
</dbReference>
<dbReference type="CDD" id="cd00075">
    <property type="entry name" value="HATPase"/>
    <property type="match status" value="1"/>
</dbReference>
<organism evidence="13 14">
    <name type="scientific">Kozakia baliensis</name>
    <dbReference type="NCBI Taxonomy" id="153496"/>
    <lineage>
        <taxon>Bacteria</taxon>
        <taxon>Pseudomonadati</taxon>
        <taxon>Pseudomonadota</taxon>
        <taxon>Alphaproteobacteria</taxon>
        <taxon>Acetobacterales</taxon>
        <taxon>Acetobacteraceae</taxon>
        <taxon>Kozakia</taxon>
    </lineage>
</organism>
<accession>A0A1D8UVT3</accession>
<dbReference type="SMART" id="SM00304">
    <property type="entry name" value="HAMP"/>
    <property type="match status" value="1"/>
</dbReference>
<evidence type="ECO:0000256" key="4">
    <source>
        <dbReference type="ARBA" id="ARBA00022553"/>
    </source>
</evidence>
<dbReference type="KEGG" id="kba:A0U89_11970"/>
<dbReference type="SUPFAM" id="SSF47384">
    <property type="entry name" value="Homodimeric domain of signal transducing histidine kinase"/>
    <property type="match status" value="1"/>
</dbReference>
<feature type="transmembrane region" description="Helical" evidence="12">
    <location>
        <begin position="175"/>
        <end position="196"/>
    </location>
</feature>
<evidence type="ECO:0000313" key="14">
    <source>
        <dbReference type="Proteomes" id="UP000179145"/>
    </source>
</evidence>
<dbReference type="InterPro" id="IPR003661">
    <property type="entry name" value="HisK_dim/P_dom"/>
</dbReference>
<dbReference type="OrthoDB" id="9815202at2"/>
<comment type="subcellular location">
    <subcellularLocation>
        <location evidence="2">Membrane</location>
    </subcellularLocation>
</comment>
<evidence type="ECO:0000256" key="1">
    <source>
        <dbReference type="ARBA" id="ARBA00000085"/>
    </source>
</evidence>
<dbReference type="STRING" id="153496.A0U89_11970"/>
<evidence type="ECO:0000313" key="13">
    <source>
        <dbReference type="EMBL" id="AOX17738.1"/>
    </source>
</evidence>
<name>A0A1D8UVT3_9PROT</name>
<keyword evidence="4" id="KW-0597">Phosphoprotein</keyword>
<dbReference type="InterPro" id="IPR005467">
    <property type="entry name" value="His_kinase_dom"/>
</dbReference>
<dbReference type="PROSITE" id="PS50885">
    <property type="entry name" value="HAMP"/>
    <property type="match status" value="1"/>
</dbReference>
<keyword evidence="7 13" id="KW-0418">Kinase</keyword>
<dbReference type="SMART" id="SM00388">
    <property type="entry name" value="HisKA"/>
    <property type="match status" value="1"/>
</dbReference>
<comment type="catalytic activity">
    <reaction evidence="1">
        <text>ATP + protein L-histidine = ADP + protein N-phospho-L-histidine.</text>
        <dbReference type="EC" id="2.7.13.3"/>
    </reaction>
</comment>
<dbReference type="PRINTS" id="PR00344">
    <property type="entry name" value="BCTRLSENSOR"/>
</dbReference>
<evidence type="ECO:0000256" key="5">
    <source>
        <dbReference type="ARBA" id="ARBA00022679"/>
    </source>
</evidence>
<dbReference type="PANTHER" id="PTHR45436:SF8">
    <property type="entry name" value="HISTIDINE KINASE"/>
    <property type="match status" value="1"/>
</dbReference>
<dbReference type="InterPro" id="IPR004358">
    <property type="entry name" value="Sig_transdc_His_kin-like_C"/>
</dbReference>
<dbReference type="GO" id="GO:0000155">
    <property type="term" value="F:phosphorelay sensor kinase activity"/>
    <property type="evidence" value="ECO:0007669"/>
    <property type="project" value="InterPro"/>
</dbReference>
<dbReference type="EC" id="2.7.13.3" evidence="3"/>
<keyword evidence="8 12" id="KW-1133">Transmembrane helix</keyword>
<dbReference type="InterPro" id="IPR003594">
    <property type="entry name" value="HATPase_dom"/>
</dbReference>
<evidence type="ECO:0000256" key="10">
    <source>
        <dbReference type="ARBA" id="ARBA00023136"/>
    </source>
</evidence>
<keyword evidence="5" id="KW-0808">Transferase</keyword>
<evidence type="ECO:0000256" key="7">
    <source>
        <dbReference type="ARBA" id="ARBA00022777"/>
    </source>
</evidence>
<dbReference type="RefSeq" id="WP_070403285.1">
    <property type="nucleotide sequence ID" value="NZ_BJVW01000001.1"/>
</dbReference>
<dbReference type="CDD" id="cd06225">
    <property type="entry name" value="HAMP"/>
    <property type="match status" value="1"/>
</dbReference>
<dbReference type="InterPro" id="IPR036097">
    <property type="entry name" value="HisK_dim/P_sf"/>
</dbReference>
<dbReference type="InterPro" id="IPR003660">
    <property type="entry name" value="HAMP_dom"/>
</dbReference>
<proteinExistence type="predicted"/>
<dbReference type="SMART" id="SM00387">
    <property type="entry name" value="HATPase_c"/>
    <property type="match status" value="1"/>
</dbReference>
<feature type="compositionally biased region" description="Polar residues" evidence="11">
    <location>
        <begin position="462"/>
        <end position="480"/>
    </location>
</feature>
<gene>
    <name evidence="13" type="ORF">A0U89_11970</name>
</gene>
<dbReference type="InterPro" id="IPR050428">
    <property type="entry name" value="TCS_sensor_his_kinase"/>
</dbReference>
<dbReference type="PROSITE" id="PS50109">
    <property type="entry name" value="HIS_KIN"/>
    <property type="match status" value="1"/>
</dbReference>
<dbReference type="PANTHER" id="PTHR45436">
    <property type="entry name" value="SENSOR HISTIDINE KINASE YKOH"/>
    <property type="match status" value="1"/>
</dbReference>
<dbReference type="CDD" id="cd00082">
    <property type="entry name" value="HisKA"/>
    <property type="match status" value="1"/>
</dbReference>
<evidence type="ECO:0000256" key="6">
    <source>
        <dbReference type="ARBA" id="ARBA00022692"/>
    </source>
</evidence>
<dbReference type="Pfam" id="PF00512">
    <property type="entry name" value="HisKA"/>
    <property type="match status" value="1"/>
</dbReference>
<dbReference type="eggNOG" id="COG2205">
    <property type="taxonomic scope" value="Bacteria"/>
</dbReference>
<keyword evidence="14" id="KW-1185">Reference proteome</keyword>
<dbReference type="Gene3D" id="1.10.287.130">
    <property type="match status" value="1"/>
</dbReference>
<dbReference type="Pfam" id="PF00672">
    <property type="entry name" value="HAMP"/>
    <property type="match status" value="1"/>
</dbReference>
<dbReference type="GO" id="GO:0005886">
    <property type="term" value="C:plasma membrane"/>
    <property type="evidence" value="ECO:0007669"/>
    <property type="project" value="TreeGrafter"/>
</dbReference>
<dbReference type="EMBL" id="CP014674">
    <property type="protein sequence ID" value="AOX17738.1"/>
    <property type="molecule type" value="Genomic_DNA"/>
</dbReference>
<reference evidence="13 14" key="1">
    <citation type="journal article" date="2016" name="Microb. Cell Fact.">
        <title>Dissection of exopolysaccharide biosynthesis in Kozakia baliensis.</title>
        <authorList>
            <person name="Brandt J.U."/>
            <person name="Jakob F."/>
            <person name="Behr J."/>
            <person name="Geissler A.J."/>
            <person name="Vogel R.F."/>
        </authorList>
    </citation>
    <scope>NUCLEOTIDE SEQUENCE [LARGE SCALE GENOMIC DNA]</scope>
    <source>
        <strain evidence="13 14">DSM 14400</strain>
    </source>
</reference>
<dbReference type="Gene3D" id="3.30.565.10">
    <property type="entry name" value="Histidine kinase-like ATPase, C-terminal domain"/>
    <property type="match status" value="1"/>
</dbReference>
<evidence type="ECO:0000256" key="2">
    <source>
        <dbReference type="ARBA" id="ARBA00004370"/>
    </source>
</evidence>
<keyword evidence="9" id="KW-0902">Two-component regulatory system</keyword>
<dbReference type="Proteomes" id="UP000179145">
    <property type="component" value="Chromosome"/>
</dbReference>
<evidence type="ECO:0000256" key="11">
    <source>
        <dbReference type="SAM" id="MobiDB-lite"/>
    </source>
</evidence>